<dbReference type="Proteomes" id="UP000026915">
    <property type="component" value="Chromosome 10"/>
</dbReference>
<dbReference type="Gramene" id="EOY19705">
    <property type="protein sequence ID" value="EOY19705"/>
    <property type="gene ID" value="TCM_044963"/>
</dbReference>
<evidence type="ECO:0000256" key="1">
    <source>
        <dbReference type="SAM" id="MobiDB-lite"/>
    </source>
</evidence>
<dbReference type="AlphaFoldDB" id="A0A061FR00"/>
<proteinExistence type="predicted"/>
<gene>
    <name evidence="2" type="ORF">TCM_044963</name>
</gene>
<dbReference type="HOGENOM" id="CLU_2594594_0_0_1"/>
<accession>A0A061FR00</accession>
<evidence type="ECO:0000313" key="3">
    <source>
        <dbReference type="Proteomes" id="UP000026915"/>
    </source>
</evidence>
<dbReference type="EMBL" id="CM001888">
    <property type="protein sequence ID" value="EOY19705.1"/>
    <property type="molecule type" value="Genomic_DNA"/>
</dbReference>
<sequence>MEKIKEDTYWANEQGRNLKRKRIDFESKKKEERRKKERERREKKEEKLQGGSALEKIGENQKVFSHMPLLKLEEEIGGSA</sequence>
<feature type="compositionally biased region" description="Basic and acidic residues" evidence="1">
    <location>
        <begin position="39"/>
        <end position="48"/>
    </location>
</feature>
<name>A0A061FR00_THECC</name>
<feature type="region of interest" description="Disordered" evidence="1">
    <location>
        <begin position="20"/>
        <end position="60"/>
    </location>
</feature>
<reference evidence="2 3" key="1">
    <citation type="journal article" date="2013" name="Genome Biol.">
        <title>The genome sequence of the most widely cultivated cacao type and its use to identify candidate genes regulating pod color.</title>
        <authorList>
            <person name="Motamayor J.C."/>
            <person name="Mockaitis K."/>
            <person name="Schmutz J."/>
            <person name="Haiminen N."/>
            <person name="Iii D.L."/>
            <person name="Cornejo O."/>
            <person name="Findley S.D."/>
            <person name="Zheng P."/>
            <person name="Utro F."/>
            <person name="Royaert S."/>
            <person name="Saski C."/>
            <person name="Jenkins J."/>
            <person name="Podicheti R."/>
            <person name="Zhao M."/>
            <person name="Scheffler B.E."/>
            <person name="Stack J.C."/>
            <person name="Feltus F.A."/>
            <person name="Mustiga G.M."/>
            <person name="Amores F."/>
            <person name="Phillips W."/>
            <person name="Marelli J.P."/>
            <person name="May G.D."/>
            <person name="Shapiro H."/>
            <person name="Ma J."/>
            <person name="Bustamante C.D."/>
            <person name="Schnell R.J."/>
            <person name="Main D."/>
            <person name="Gilbert D."/>
            <person name="Parida L."/>
            <person name="Kuhn D.N."/>
        </authorList>
    </citation>
    <scope>NUCLEOTIDE SEQUENCE [LARGE SCALE GENOMIC DNA]</scope>
    <source>
        <strain evidence="3">cv. Matina 1-6</strain>
    </source>
</reference>
<dbReference type="InParanoid" id="A0A061FR00"/>
<protein>
    <submittedName>
        <fullName evidence="2">Uncharacterized protein</fullName>
    </submittedName>
</protein>
<evidence type="ECO:0000313" key="2">
    <source>
        <dbReference type="EMBL" id="EOY19705.1"/>
    </source>
</evidence>
<keyword evidence="3" id="KW-1185">Reference proteome</keyword>
<organism evidence="2 3">
    <name type="scientific">Theobroma cacao</name>
    <name type="common">Cacao</name>
    <name type="synonym">Cocoa</name>
    <dbReference type="NCBI Taxonomy" id="3641"/>
    <lineage>
        <taxon>Eukaryota</taxon>
        <taxon>Viridiplantae</taxon>
        <taxon>Streptophyta</taxon>
        <taxon>Embryophyta</taxon>
        <taxon>Tracheophyta</taxon>
        <taxon>Spermatophyta</taxon>
        <taxon>Magnoliopsida</taxon>
        <taxon>eudicotyledons</taxon>
        <taxon>Gunneridae</taxon>
        <taxon>Pentapetalae</taxon>
        <taxon>rosids</taxon>
        <taxon>malvids</taxon>
        <taxon>Malvales</taxon>
        <taxon>Malvaceae</taxon>
        <taxon>Byttnerioideae</taxon>
        <taxon>Theobroma</taxon>
    </lineage>
</organism>